<evidence type="ECO:0000256" key="2">
    <source>
        <dbReference type="ARBA" id="ARBA00022747"/>
    </source>
</evidence>
<protein>
    <submittedName>
        <fullName evidence="4">HsdM-like protein</fullName>
    </submittedName>
</protein>
<evidence type="ECO:0000256" key="1">
    <source>
        <dbReference type="ARBA" id="ARBA00006594"/>
    </source>
</evidence>
<organism evidence="4 5">
    <name type="scientific">Cereibacter azotoformans</name>
    <dbReference type="NCBI Taxonomy" id="43057"/>
    <lineage>
        <taxon>Bacteria</taxon>
        <taxon>Pseudomonadati</taxon>
        <taxon>Pseudomonadota</taxon>
        <taxon>Alphaproteobacteria</taxon>
        <taxon>Rhodobacterales</taxon>
        <taxon>Paracoccaceae</taxon>
        <taxon>Cereibacter</taxon>
    </lineage>
</organism>
<dbReference type="PANTHER" id="PTHR42998:SF1">
    <property type="entry name" value="TYPE I RESTRICTION ENZYME HINDI METHYLASE SUBUNIT"/>
    <property type="match status" value="1"/>
</dbReference>
<keyword evidence="5" id="KW-1185">Reference proteome</keyword>
<feature type="domain" description="N6 adenine-specific DNA methyltransferase N-terminal" evidence="3">
    <location>
        <begin position="3"/>
        <end position="107"/>
    </location>
</feature>
<dbReference type="InterPro" id="IPR029063">
    <property type="entry name" value="SAM-dependent_MTases_sf"/>
</dbReference>
<dbReference type="Gene3D" id="1.20.1260.30">
    <property type="match status" value="1"/>
</dbReference>
<proteinExistence type="inferred from homology"/>
<gene>
    <name evidence="4" type="ORF">C8J28_1409</name>
</gene>
<accession>A0A2T5JLI7</accession>
<sequence>MSIEKTLFSAADKMRGAMDPGEYKHVALGLLFLRYVSAAFEAKRLEFAKDELIDLEDPEEYQAESVFWVPEKARWNGLAANAKAHDIGVQVDDAMREIEKANPTLQGNPPGFSGIRP</sequence>
<evidence type="ECO:0000313" key="4">
    <source>
        <dbReference type="EMBL" id="PTR07647.1"/>
    </source>
</evidence>
<comment type="similarity">
    <text evidence="1">Belongs to the N(4)/N(6)-methyltransferase family.</text>
</comment>
<dbReference type="EMBL" id="QAOT01000040">
    <property type="protein sequence ID" value="PTR07647.1"/>
    <property type="molecule type" value="Genomic_DNA"/>
</dbReference>
<evidence type="ECO:0000259" key="3">
    <source>
        <dbReference type="Pfam" id="PF12161"/>
    </source>
</evidence>
<dbReference type="InterPro" id="IPR038333">
    <property type="entry name" value="T1MK-like_N_sf"/>
</dbReference>
<evidence type="ECO:0000313" key="5">
    <source>
        <dbReference type="Proteomes" id="UP000244060"/>
    </source>
</evidence>
<comment type="caution">
    <text evidence="4">The sequence shown here is derived from an EMBL/GenBank/DDBJ whole genome shotgun (WGS) entry which is preliminary data.</text>
</comment>
<keyword evidence="2" id="KW-0680">Restriction system</keyword>
<name>A0A2T5JLI7_9RHOB</name>
<dbReference type="RefSeq" id="WP_233864028.1">
    <property type="nucleotide sequence ID" value="NZ_CP090022.1"/>
</dbReference>
<dbReference type="InterPro" id="IPR052916">
    <property type="entry name" value="Type-I_RE_MTase_Subunit"/>
</dbReference>
<dbReference type="Proteomes" id="UP000244060">
    <property type="component" value="Unassembled WGS sequence"/>
</dbReference>
<dbReference type="GO" id="GO:0009307">
    <property type="term" value="P:DNA restriction-modification system"/>
    <property type="evidence" value="ECO:0007669"/>
    <property type="project" value="UniProtKB-KW"/>
</dbReference>
<dbReference type="PANTHER" id="PTHR42998">
    <property type="entry name" value="TYPE I RESTRICTION ENZYME HINDVIIP M PROTEIN-RELATED"/>
    <property type="match status" value="1"/>
</dbReference>
<dbReference type="InterPro" id="IPR022749">
    <property type="entry name" value="D12N6_MeTrfase_N"/>
</dbReference>
<dbReference type="Pfam" id="PF12161">
    <property type="entry name" value="HsdM_N"/>
    <property type="match status" value="1"/>
</dbReference>
<dbReference type="SUPFAM" id="SSF53335">
    <property type="entry name" value="S-adenosyl-L-methionine-dependent methyltransferases"/>
    <property type="match status" value="1"/>
</dbReference>
<dbReference type="AlphaFoldDB" id="A0A2T5JLI7"/>
<reference evidence="4 5" key="1">
    <citation type="submission" date="2018-04" db="EMBL/GenBank/DDBJ databases">
        <title>Genomic Encyclopedia of Type Strains, Phase III (KMG-III): the genomes of soil and plant-associated and newly described type strains.</title>
        <authorList>
            <person name="Whitman W."/>
        </authorList>
    </citation>
    <scope>NUCLEOTIDE SEQUENCE [LARGE SCALE GENOMIC DNA]</scope>
    <source>
        <strain evidence="4 5">KA25</strain>
    </source>
</reference>